<evidence type="ECO:0000313" key="2">
    <source>
        <dbReference type="EMBL" id="MBW3098111.1"/>
    </source>
</evidence>
<sequence length="265" mass="28547">MPISKRPTFGLVLAAAMMAGAASGPAAAFDPDSGVTRESNPLALFKFGFSAYRKGKKDDAVEAYRYAAEKGHRGARWALANMYAYGDGVTENDYEAFKIYDEIARQGVEPGSADTGYFINALISLANYYQNGIPDSPVKPDLGAARQLYFQAASAFGVPEAQFRLGRMILEGQGGANSAQQAKKWLNRARMNGHAGAAAMLGHVIFQEGESVRGLAFMTAALERSEPQDKVWIRSMQEEAFSLAGEADRRTAVALAQDMLAKGLN</sequence>
<dbReference type="RefSeq" id="WP_219202044.1">
    <property type="nucleotide sequence ID" value="NZ_JAHWQX010000003.1"/>
</dbReference>
<comment type="caution">
    <text evidence="2">The sequence shown here is derived from an EMBL/GenBank/DDBJ whole genome shotgun (WGS) entry which is preliminary data.</text>
</comment>
<feature type="signal peptide" evidence="1">
    <location>
        <begin position="1"/>
        <end position="28"/>
    </location>
</feature>
<evidence type="ECO:0000313" key="3">
    <source>
        <dbReference type="Proteomes" id="UP001430804"/>
    </source>
</evidence>
<dbReference type="InterPro" id="IPR006597">
    <property type="entry name" value="Sel1-like"/>
</dbReference>
<dbReference type="EMBL" id="JAHWQX010000003">
    <property type="protein sequence ID" value="MBW3098111.1"/>
    <property type="molecule type" value="Genomic_DNA"/>
</dbReference>
<feature type="chain" id="PRO_5046229601" evidence="1">
    <location>
        <begin position="29"/>
        <end position="265"/>
    </location>
</feature>
<keyword evidence="1" id="KW-0732">Signal</keyword>
<accession>A0ABS6WQ82</accession>
<protein>
    <submittedName>
        <fullName evidence="2">Sel1 repeat family protein</fullName>
    </submittedName>
</protein>
<dbReference type="Pfam" id="PF08238">
    <property type="entry name" value="Sel1"/>
    <property type="match status" value="3"/>
</dbReference>
<reference evidence="2" key="1">
    <citation type="submission" date="2021-07" db="EMBL/GenBank/DDBJ databases">
        <title>Pseudohoeflea marina sp. nov. a polyhydroxyalcanoate-producing bacterium.</title>
        <authorList>
            <person name="Zheng W."/>
            <person name="Yu S."/>
            <person name="Huang Y."/>
        </authorList>
    </citation>
    <scope>NUCLEOTIDE SEQUENCE</scope>
    <source>
        <strain evidence="2">DP4N28-3</strain>
    </source>
</reference>
<name>A0ABS6WQ82_9HYPH</name>
<keyword evidence="3" id="KW-1185">Reference proteome</keyword>
<dbReference type="Proteomes" id="UP001430804">
    <property type="component" value="Unassembled WGS sequence"/>
</dbReference>
<dbReference type="InterPro" id="IPR050767">
    <property type="entry name" value="Sel1_AlgK"/>
</dbReference>
<organism evidence="2 3">
    <name type="scientific">Pseudohoeflea coraliihabitans</name>
    <dbReference type="NCBI Taxonomy" id="2860393"/>
    <lineage>
        <taxon>Bacteria</taxon>
        <taxon>Pseudomonadati</taxon>
        <taxon>Pseudomonadota</taxon>
        <taxon>Alphaproteobacteria</taxon>
        <taxon>Hyphomicrobiales</taxon>
        <taxon>Rhizobiaceae</taxon>
        <taxon>Pseudohoeflea</taxon>
    </lineage>
</organism>
<proteinExistence type="predicted"/>
<gene>
    <name evidence="2" type="ORF">KY465_12550</name>
</gene>
<dbReference type="PANTHER" id="PTHR11102:SF160">
    <property type="entry name" value="ERAD-ASSOCIATED E3 UBIQUITIN-PROTEIN LIGASE COMPONENT HRD3"/>
    <property type="match status" value="1"/>
</dbReference>
<dbReference type="PANTHER" id="PTHR11102">
    <property type="entry name" value="SEL-1-LIKE PROTEIN"/>
    <property type="match status" value="1"/>
</dbReference>
<evidence type="ECO:0000256" key="1">
    <source>
        <dbReference type="SAM" id="SignalP"/>
    </source>
</evidence>
<dbReference type="SMART" id="SM00671">
    <property type="entry name" value="SEL1"/>
    <property type="match status" value="4"/>
</dbReference>